<dbReference type="GO" id="GO:0005576">
    <property type="term" value="C:extracellular region"/>
    <property type="evidence" value="ECO:0007669"/>
    <property type="project" value="UniProtKB-SubCell"/>
</dbReference>
<dbReference type="OMA" id="RENVKCR"/>
<organism evidence="6 7">
    <name type="scientific">Magallana gigas</name>
    <name type="common">Pacific oyster</name>
    <name type="synonym">Crassostrea gigas</name>
    <dbReference type="NCBI Taxonomy" id="29159"/>
    <lineage>
        <taxon>Eukaryota</taxon>
        <taxon>Metazoa</taxon>
        <taxon>Spiralia</taxon>
        <taxon>Lophotrochozoa</taxon>
        <taxon>Mollusca</taxon>
        <taxon>Bivalvia</taxon>
        <taxon>Autobranchia</taxon>
        <taxon>Pteriomorphia</taxon>
        <taxon>Ostreida</taxon>
        <taxon>Ostreoidea</taxon>
        <taxon>Ostreidae</taxon>
        <taxon>Magallana</taxon>
    </lineage>
</organism>
<name>A0A8W8JAQ9_MAGGI</name>
<feature type="region of interest" description="Disordered" evidence="4">
    <location>
        <begin position="18"/>
        <end position="50"/>
    </location>
</feature>
<comment type="subcellular location">
    <subcellularLocation>
        <location evidence="1">Secreted</location>
    </subcellularLocation>
</comment>
<dbReference type="InterPro" id="IPR050822">
    <property type="entry name" value="Cerebellin_Synaptic_Org"/>
</dbReference>
<dbReference type="Gene3D" id="2.60.120.40">
    <property type="match status" value="1"/>
</dbReference>
<dbReference type="PROSITE" id="PS50871">
    <property type="entry name" value="C1Q"/>
    <property type="match status" value="1"/>
</dbReference>
<evidence type="ECO:0000313" key="6">
    <source>
        <dbReference type="EnsemblMetazoa" id="G17580.1:cds"/>
    </source>
</evidence>
<dbReference type="Pfam" id="PF00386">
    <property type="entry name" value="C1q"/>
    <property type="match status" value="1"/>
</dbReference>
<dbReference type="AlphaFoldDB" id="A0A8W8JAQ9"/>
<dbReference type="InterPro" id="IPR001073">
    <property type="entry name" value="C1q_dom"/>
</dbReference>
<evidence type="ECO:0000256" key="1">
    <source>
        <dbReference type="ARBA" id="ARBA00004613"/>
    </source>
</evidence>
<dbReference type="Proteomes" id="UP000005408">
    <property type="component" value="Unassembled WGS sequence"/>
</dbReference>
<feature type="compositionally biased region" description="Polar residues" evidence="4">
    <location>
        <begin position="27"/>
        <end position="43"/>
    </location>
</feature>
<evidence type="ECO:0000259" key="5">
    <source>
        <dbReference type="PROSITE" id="PS50871"/>
    </source>
</evidence>
<feature type="domain" description="C1q" evidence="5">
    <location>
        <begin position="70"/>
        <end position="205"/>
    </location>
</feature>
<proteinExistence type="predicted"/>
<sequence>MQIKKPGPAIGDLLVHTEDENDKDGSNESNHQNRLGITQRIRTSSSSSDPRAIVTNRKRLLLPSTMQPVATSSTIAFYAYIGAYVQYVQIQHSLVFDVVKTNVGNGYHSPTGVFIAPETGIYVFTWTIRENVKCRHSTQLMVNTSEIGIIHVHVGSGGDLAGTGIVVTHVNAGDDVYVRTLASWNDCYIANSLSGRSSFAAWKLS</sequence>
<dbReference type="SUPFAM" id="SSF49842">
    <property type="entry name" value="TNF-like"/>
    <property type="match status" value="1"/>
</dbReference>
<evidence type="ECO:0000313" key="7">
    <source>
        <dbReference type="Proteomes" id="UP000005408"/>
    </source>
</evidence>
<accession>A0A8W8JAQ9</accession>
<reference evidence="6" key="1">
    <citation type="submission" date="2022-08" db="UniProtKB">
        <authorList>
            <consortium name="EnsemblMetazoa"/>
        </authorList>
    </citation>
    <scope>IDENTIFICATION</scope>
    <source>
        <strain evidence="6">05x7-T-G4-1.051#20</strain>
    </source>
</reference>
<evidence type="ECO:0000256" key="3">
    <source>
        <dbReference type="ARBA" id="ARBA00022729"/>
    </source>
</evidence>
<evidence type="ECO:0000256" key="4">
    <source>
        <dbReference type="SAM" id="MobiDB-lite"/>
    </source>
</evidence>
<protein>
    <recommendedName>
        <fullName evidence="5">C1q domain-containing protein</fullName>
    </recommendedName>
</protein>
<evidence type="ECO:0000256" key="2">
    <source>
        <dbReference type="ARBA" id="ARBA00022525"/>
    </source>
</evidence>
<keyword evidence="2" id="KW-0964">Secreted</keyword>
<keyword evidence="7" id="KW-1185">Reference proteome</keyword>
<dbReference type="EnsemblMetazoa" id="G17580.1">
    <property type="protein sequence ID" value="G17580.1:cds"/>
    <property type="gene ID" value="G17580"/>
</dbReference>
<dbReference type="InterPro" id="IPR008983">
    <property type="entry name" value="Tumour_necrosis_fac-like_dom"/>
</dbReference>
<keyword evidence="3" id="KW-0732">Signal</keyword>
<dbReference type="PANTHER" id="PTHR22923">
    <property type="entry name" value="CEREBELLIN-RELATED"/>
    <property type="match status" value="1"/>
</dbReference>
<dbReference type="PANTHER" id="PTHR22923:SF116">
    <property type="entry name" value="C1Q DOMAIN-CONTAINING PROTEIN"/>
    <property type="match status" value="1"/>
</dbReference>
<dbReference type="OrthoDB" id="6121032at2759"/>
<dbReference type="SMART" id="SM00110">
    <property type="entry name" value="C1Q"/>
    <property type="match status" value="1"/>
</dbReference>